<dbReference type="OrthoDB" id="3054890at2759"/>
<dbReference type="Proteomes" id="UP000623467">
    <property type="component" value="Unassembled WGS sequence"/>
</dbReference>
<gene>
    <name evidence="1" type="ORF">MSAN_01217800</name>
</gene>
<keyword evidence="2" id="KW-1185">Reference proteome</keyword>
<sequence length="295" mass="32486">MRGAERPGQVQWTHPFLHPLTPLTPIAARQAFVEIADDIHDDSEVDQLLDITDNIPLALQLVATVASSEGCQATLEGWKLEKTAMLSAGYDKRSNLEISIMLSLSSPRLKSTPHSLELLSLLSLLSDGISDGELGQSKPPIPNISSCKTTLLRTSLAYVDHSGRLKVLAPIREYILETYPPSTLLVRPMRMHLTDLLKVWRNAMRTHSAAMGNLTPRLCSNLGNLHSLLLHDLDTDPAVLLYWVSSLELASRLYPATWTAQPLPSQRHSTSVVFLSVTSSAQIFSCVNGMQQVHV</sequence>
<comment type="caution">
    <text evidence="1">The sequence shown here is derived from an EMBL/GenBank/DDBJ whole genome shotgun (WGS) entry which is preliminary data.</text>
</comment>
<evidence type="ECO:0000313" key="1">
    <source>
        <dbReference type="EMBL" id="KAF7358785.1"/>
    </source>
</evidence>
<protein>
    <submittedName>
        <fullName evidence="1">Uncharacterized protein</fullName>
    </submittedName>
</protein>
<organism evidence="1 2">
    <name type="scientific">Mycena sanguinolenta</name>
    <dbReference type="NCBI Taxonomy" id="230812"/>
    <lineage>
        <taxon>Eukaryota</taxon>
        <taxon>Fungi</taxon>
        <taxon>Dikarya</taxon>
        <taxon>Basidiomycota</taxon>
        <taxon>Agaricomycotina</taxon>
        <taxon>Agaricomycetes</taxon>
        <taxon>Agaricomycetidae</taxon>
        <taxon>Agaricales</taxon>
        <taxon>Marasmiineae</taxon>
        <taxon>Mycenaceae</taxon>
        <taxon>Mycena</taxon>
    </lineage>
</organism>
<dbReference type="AlphaFoldDB" id="A0A8H6YCY4"/>
<accession>A0A8H6YCY4</accession>
<evidence type="ECO:0000313" key="2">
    <source>
        <dbReference type="Proteomes" id="UP000623467"/>
    </source>
</evidence>
<name>A0A8H6YCY4_9AGAR</name>
<reference evidence="1" key="1">
    <citation type="submission" date="2020-05" db="EMBL/GenBank/DDBJ databases">
        <title>Mycena genomes resolve the evolution of fungal bioluminescence.</title>
        <authorList>
            <person name="Tsai I.J."/>
        </authorList>
    </citation>
    <scope>NUCLEOTIDE SEQUENCE</scope>
    <source>
        <strain evidence="1">160909Yilan</strain>
    </source>
</reference>
<dbReference type="EMBL" id="JACAZH010000009">
    <property type="protein sequence ID" value="KAF7358785.1"/>
    <property type="molecule type" value="Genomic_DNA"/>
</dbReference>
<proteinExistence type="predicted"/>